<keyword evidence="4" id="KW-1185">Reference proteome</keyword>
<dbReference type="InterPro" id="IPR027385">
    <property type="entry name" value="Beta-barrel_OMP"/>
</dbReference>
<gene>
    <name evidence="3" type="ORF">GCM10008090_00080</name>
</gene>
<dbReference type="InterPro" id="IPR011250">
    <property type="entry name" value="OMP/PagP_B-barrel"/>
</dbReference>
<evidence type="ECO:0000259" key="2">
    <source>
        <dbReference type="Pfam" id="PF13505"/>
    </source>
</evidence>
<evidence type="ECO:0000256" key="1">
    <source>
        <dbReference type="ARBA" id="ARBA00022729"/>
    </source>
</evidence>
<dbReference type="Pfam" id="PF13505">
    <property type="entry name" value="OMP_b-brl"/>
    <property type="match status" value="1"/>
</dbReference>
<protein>
    <recommendedName>
        <fullName evidence="2">Outer membrane protein beta-barrel domain-containing protein</fullName>
    </recommendedName>
</protein>
<name>A0A918RGZ8_9GAMM</name>
<organism evidence="3 4">
    <name type="scientific">Arenicella chitinivorans</name>
    <dbReference type="NCBI Taxonomy" id="1329800"/>
    <lineage>
        <taxon>Bacteria</taxon>
        <taxon>Pseudomonadati</taxon>
        <taxon>Pseudomonadota</taxon>
        <taxon>Gammaproteobacteria</taxon>
        <taxon>Arenicellales</taxon>
        <taxon>Arenicellaceae</taxon>
        <taxon>Arenicella</taxon>
    </lineage>
</organism>
<sequence length="169" mass="18523">MAEYNDAFESRHSVEVSLYAGELDSDLNQQGFSDEDTKHYSLAYQYQFNSGFYTGIGYLDGESGSLSPIDDLFGGDELLYDAVFITGGYRHALSARHALFADISALRYDANLLLNGAPSISENGTGFGLALGWRYQLGNHIGLKFGLDKIQLNSDFDILSVGGGLSYRF</sequence>
<proteinExistence type="predicted"/>
<comment type="caution">
    <text evidence="3">The sequence shown here is derived from an EMBL/GenBank/DDBJ whole genome shotgun (WGS) entry which is preliminary data.</text>
</comment>
<evidence type="ECO:0000313" key="4">
    <source>
        <dbReference type="Proteomes" id="UP000614811"/>
    </source>
</evidence>
<reference evidence="3" key="1">
    <citation type="journal article" date="2014" name="Int. J. Syst. Evol. Microbiol.">
        <title>Complete genome sequence of Corynebacterium casei LMG S-19264T (=DSM 44701T), isolated from a smear-ripened cheese.</title>
        <authorList>
            <consortium name="US DOE Joint Genome Institute (JGI-PGF)"/>
            <person name="Walter F."/>
            <person name="Albersmeier A."/>
            <person name="Kalinowski J."/>
            <person name="Ruckert C."/>
        </authorList>
    </citation>
    <scope>NUCLEOTIDE SEQUENCE</scope>
    <source>
        <strain evidence="3">KCTC 12711</strain>
    </source>
</reference>
<keyword evidence="1" id="KW-0732">Signal</keyword>
<reference evidence="3" key="2">
    <citation type="submission" date="2020-09" db="EMBL/GenBank/DDBJ databases">
        <authorList>
            <person name="Sun Q."/>
            <person name="Kim S."/>
        </authorList>
    </citation>
    <scope>NUCLEOTIDE SEQUENCE</scope>
    <source>
        <strain evidence="3">KCTC 12711</strain>
    </source>
</reference>
<accession>A0A918RGZ8</accession>
<feature type="domain" description="Outer membrane protein beta-barrel" evidence="2">
    <location>
        <begin position="16"/>
        <end position="169"/>
    </location>
</feature>
<dbReference type="Proteomes" id="UP000614811">
    <property type="component" value="Unassembled WGS sequence"/>
</dbReference>
<dbReference type="EMBL" id="BMXA01000001">
    <property type="protein sequence ID" value="GGZ95911.1"/>
    <property type="molecule type" value="Genomic_DNA"/>
</dbReference>
<dbReference type="AlphaFoldDB" id="A0A918RGZ8"/>
<dbReference type="SUPFAM" id="SSF56925">
    <property type="entry name" value="OMPA-like"/>
    <property type="match status" value="1"/>
</dbReference>
<evidence type="ECO:0000313" key="3">
    <source>
        <dbReference type="EMBL" id="GGZ95911.1"/>
    </source>
</evidence>
<dbReference type="Gene3D" id="2.40.160.20">
    <property type="match status" value="1"/>
</dbReference>